<name>D8UIT3_VOLCA</name>
<sequence length="618" mass="69021">MGSPSPAREGSDPTGYVRVYLPVNQLRMVAKFRLCCWPLEVNKGHHRPRECRTCQVCTSGKVEDEYHVLMECEAYTELRNRFLINVEDTDMRKVFLNTNPRKIATFLTEVFDERQQRALEPHGSPWHIGQAPARARSFVEMKYALPSPVLPSFSEVDAANRGLKEACPLYTLPGFDPSKMIQYDAMHTIGGVIKDVVVLGIQGLRAANASDTLVEYDSDNNIQTKTAGVAGSEELSRFRAALSRIANSAPTWIGSRLKRLTAPNKKAKTHTFFLLAGPVGVYAVSCMRLSQRKAEQVYVDLLHACCDLWDKVQMRSMLPDLRTRVVSAICGVEAYLSAINLDIKLHNLIHLVDSIEEAGPLFATSMFNPESIWGCLGKWAHNKANMESAMFFCSLDKEVTVSVRPQIETEVNIESEDEGRGADDTDVPASLWTPEDFFGNTPVIKEGRVAQRAYTLSDISVISLAELTAFYAEAGIAGVDLHATADLLQVVSVGIARLSIGSWFLRRSRGTMKMCFGKVQRLLKHRGPDGAERVIVKAAWFSARNEQQQVDKKLRMPIVQSEPVEGEALLLAESIVPWPCWALPHPKRQGLMVVLARHWHIMRYLAPYPCFSRGEMDG</sequence>
<dbReference type="InParanoid" id="D8UIT3"/>
<dbReference type="OrthoDB" id="550331at2759"/>
<gene>
    <name evidence="1" type="primary">jtnpA21</name>
    <name evidence="1" type="ORF">VOLCADRAFT_108185</name>
</gene>
<evidence type="ECO:0000313" key="2">
    <source>
        <dbReference type="Proteomes" id="UP000001058"/>
    </source>
</evidence>
<dbReference type="RefSeq" id="XP_002958577.1">
    <property type="nucleotide sequence ID" value="XM_002958531.1"/>
</dbReference>
<accession>D8UIT3</accession>
<reference evidence="1 2" key="1">
    <citation type="journal article" date="2010" name="Science">
        <title>Genomic analysis of organismal complexity in the multicellular green alga Volvox carteri.</title>
        <authorList>
            <person name="Prochnik S.E."/>
            <person name="Umen J."/>
            <person name="Nedelcu A.M."/>
            <person name="Hallmann A."/>
            <person name="Miller S.M."/>
            <person name="Nishii I."/>
            <person name="Ferris P."/>
            <person name="Kuo A."/>
            <person name="Mitros T."/>
            <person name="Fritz-Laylin L.K."/>
            <person name="Hellsten U."/>
            <person name="Chapman J."/>
            <person name="Simakov O."/>
            <person name="Rensing S.A."/>
            <person name="Terry A."/>
            <person name="Pangilinan J."/>
            <person name="Kapitonov V."/>
            <person name="Jurka J."/>
            <person name="Salamov A."/>
            <person name="Shapiro H."/>
            <person name="Schmutz J."/>
            <person name="Grimwood J."/>
            <person name="Lindquist E."/>
            <person name="Lucas S."/>
            <person name="Grigoriev I.V."/>
            <person name="Schmitt R."/>
            <person name="Kirk D."/>
            <person name="Rokhsar D.S."/>
        </authorList>
    </citation>
    <scope>NUCLEOTIDE SEQUENCE [LARGE SCALE GENOMIC DNA]</scope>
    <source>
        <strain evidence="2">f. Nagariensis / Eve</strain>
    </source>
</reference>
<proteinExistence type="predicted"/>
<dbReference type="AlphaFoldDB" id="D8UIT3"/>
<dbReference type="EMBL" id="GL378418">
    <property type="protein sequence ID" value="EFJ40373.1"/>
    <property type="molecule type" value="Genomic_DNA"/>
</dbReference>
<dbReference type="GeneID" id="9628025"/>
<dbReference type="Proteomes" id="UP000001058">
    <property type="component" value="Unassembled WGS sequence"/>
</dbReference>
<keyword evidence="2" id="KW-1185">Reference proteome</keyword>
<dbReference type="PANTHER" id="PTHR46579">
    <property type="entry name" value="F5/8 TYPE C DOMAIN-CONTAINING PROTEIN-RELATED"/>
    <property type="match status" value="1"/>
</dbReference>
<protein>
    <submittedName>
        <fullName evidence="1">Uncharacterized protein jtnpA21</fullName>
    </submittedName>
</protein>
<dbReference type="PANTHER" id="PTHR46579:SF1">
    <property type="entry name" value="F5_8 TYPE C DOMAIN-CONTAINING PROTEIN"/>
    <property type="match status" value="1"/>
</dbReference>
<dbReference type="KEGG" id="vcn:VOLCADRAFT_108185"/>
<organism evidence="2">
    <name type="scientific">Volvox carteri f. nagariensis</name>
    <dbReference type="NCBI Taxonomy" id="3068"/>
    <lineage>
        <taxon>Eukaryota</taxon>
        <taxon>Viridiplantae</taxon>
        <taxon>Chlorophyta</taxon>
        <taxon>core chlorophytes</taxon>
        <taxon>Chlorophyceae</taxon>
        <taxon>CS clade</taxon>
        <taxon>Chlamydomonadales</taxon>
        <taxon>Volvocaceae</taxon>
        <taxon>Volvox</taxon>
    </lineage>
</organism>
<evidence type="ECO:0000313" key="1">
    <source>
        <dbReference type="EMBL" id="EFJ40373.1"/>
    </source>
</evidence>